<evidence type="ECO:0000313" key="2">
    <source>
        <dbReference type="EMBL" id="RRT85870.1"/>
    </source>
</evidence>
<evidence type="ECO:0000256" key="1">
    <source>
        <dbReference type="SAM" id="Phobius"/>
    </source>
</evidence>
<keyword evidence="1" id="KW-1133">Transmembrane helix</keyword>
<organism evidence="2 3">
    <name type="scientific">Ensete ventricosum</name>
    <name type="common">Abyssinian banana</name>
    <name type="synonym">Musa ensete</name>
    <dbReference type="NCBI Taxonomy" id="4639"/>
    <lineage>
        <taxon>Eukaryota</taxon>
        <taxon>Viridiplantae</taxon>
        <taxon>Streptophyta</taxon>
        <taxon>Embryophyta</taxon>
        <taxon>Tracheophyta</taxon>
        <taxon>Spermatophyta</taxon>
        <taxon>Magnoliopsida</taxon>
        <taxon>Liliopsida</taxon>
        <taxon>Zingiberales</taxon>
        <taxon>Musaceae</taxon>
        <taxon>Ensete</taxon>
    </lineage>
</organism>
<dbReference type="Proteomes" id="UP000287651">
    <property type="component" value="Unassembled WGS sequence"/>
</dbReference>
<comment type="caution">
    <text evidence="2">The sequence shown here is derived from an EMBL/GenBank/DDBJ whole genome shotgun (WGS) entry which is preliminary data.</text>
</comment>
<sequence>MFSLDQKIKALYREKDILASDSEDRVKLDMKKEEMEEYKEKIRGVLKGRVPSDKDLKKETTHAFGLCYYLFLCCYFIASSVAFVLH</sequence>
<keyword evidence="1" id="KW-0812">Transmembrane</keyword>
<name>A0A427BBG5_ENSVE</name>
<keyword evidence="1" id="KW-0472">Membrane</keyword>
<reference evidence="2 3" key="1">
    <citation type="journal article" date="2014" name="Agronomy (Basel)">
        <title>A Draft Genome Sequence for Ensete ventricosum, the Drought-Tolerant Tree Against Hunger.</title>
        <authorList>
            <person name="Harrison J."/>
            <person name="Moore K.A."/>
            <person name="Paszkiewicz K."/>
            <person name="Jones T."/>
            <person name="Grant M."/>
            <person name="Ambacheew D."/>
            <person name="Muzemil S."/>
            <person name="Studholme D.J."/>
        </authorList>
    </citation>
    <scope>NUCLEOTIDE SEQUENCE [LARGE SCALE GENOMIC DNA]</scope>
</reference>
<feature type="transmembrane region" description="Helical" evidence="1">
    <location>
        <begin position="66"/>
        <end position="85"/>
    </location>
</feature>
<proteinExistence type="predicted"/>
<accession>A0A427BBG5</accession>
<evidence type="ECO:0000313" key="3">
    <source>
        <dbReference type="Proteomes" id="UP000287651"/>
    </source>
</evidence>
<dbReference type="EMBL" id="AMZH03000049">
    <property type="protein sequence ID" value="RRT85870.1"/>
    <property type="molecule type" value="Genomic_DNA"/>
</dbReference>
<gene>
    <name evidence="2" type="ORF">B296_00001172</name>
</gene>
<dbReference type="AlphaFoldDB" id="A0A427BBG5"/>
<protein>
    <submittedName>
        <fullName evidence="2">Uncharacterized protein</fullName>
    </submittedName>
</protein>